<dbReference type="Gene3D" id="2.60.40.10">
    <property type="entry name" value="Immunoglobulins"/>
    <property type="match status" value="3"/>
</dbReference>
<dbReference type="OrthoDB" id="10010359at2759"/>
<reference evidence="6" key="1">
    <citation type="submission" date="2018-11" db="EMBL/GenBank/DDBJ databases">
        <authorList>
            <person name="Alioto T."/>
            <person name="Alioto T."/>
        </authorList>
    </citation>
    <scope>NUCLEOTIDE SEQUENCE</scope>
</reference>
<evidence type="ECO:0000313" key="7">
    <source>
        <dbReference type="Proteomes" id="UP000596742"/>
    </source>
</evidence>
<feature type="domain" description="Ig-like" evidence="5">
    <location>
        <begin position="643"/>
        <end position="736"/>
    </location>
</feature>
<dbReference type="CDD" id="cd00096">
    <property type="entry name" value="Ig"/>
    <property type="match status" value="1"/>
</dbReference>
<dbReference type="InterPro" id="IPR013783">
    <property type="entry name" value="Ig-like_fold"/>
</dbReference>
<evidence type="ECO:0000259" key="5">
    <source>
        <dbReference type="PROSITE" id="PS50835"/>
    </source>
</evidence>
<dbReference type="InterPro" id="IPR003599">
    <property type="entry name" value="Ig_sub"/>
</dbReference>
<keyword evidence="2" id="KW-1015">Disulfide bond</keyword>
<dbReference type="InterPro" id="IPR036179">
    <property type="entry name" value="Ig-like_dom_sf"/>
</dbReference>
<dbReference type="SUPFAM" id="SSF51905">
    <property type="entry name" value="FAD/NAD(P)-binding domain"/>
    <property type="match status" value="1"/>
</dbReference>
<dbReference type="SMART" id="SM00406">
    <property type="entry name" value="IGv"/>
    <property type="match status" value="3"/>
</dbReference>
<dbReference type="FunFam" id="2.60.40.10:FF:000032">
    <property type="entry name" value="palladin isoform X1"/>
    <property type="match status" value="1"/>
</dbReference>
<protein>
    <submittedName>
        <fullName evidence="6">Protein-methionine sulfoxide oxidase MICAL</fullName>
        <ecNumber evidence="6">1.14.13.-</ecNumber>
    </submittedName>
</protein>
<gene>
    <name evidence="6" type="ORF">MGAL_10B072628</name>
</gene>
<dbReference type="InterPro" id="IPR002938">
    <property type="entry name" value="FAD-bd"/>
</dbReference>
<evidence type="ECO:0000256" key="1">
    <source>
        <dbReference type="ARBA" id="ARBA00022729"/>
    </source>
</evidence>
<dbReference type="InterPro" id="IPR050958">
    <property type="entry name" value="Cell_Adh-Cytoskel_Orgn"/>
</dbReference>
<feature type="domain" description="Ig-like" evidence="5">
    <location>
        <begin position="35"/>
        <end position="128"/>
    </location>
</feature>
<evidence type="ECO:0000256" key="4">
    <source>
        <dbReference type="SAM" id="SignalP"/>
    </source>
</evidence>
<evidence type="ECO:0000256" key="2">
    <source>
        <dbReference type="ARBA" id="ARBA00023157"/>
    </source>
</evidence>
<dbReference type="Pfam" id="PF01494">
    <property type="entry name" value="FAD_binding_3"/>
    <property type="match status" value="1"/>
</dbReference>
<dbReference type="Pfam" id="PF13927">
    <property type="entry name" value="Ig_3"/>
    <property type="match status" value="1"/>
</dbReference>
<dbReference type="GO" id="GO:0071949">
    <property type="term" value="F:FAD binding"/>
    <property type="evidence" value="ECO:0007669"/>
    <property type="project" value="InterPro"/>
</dbReference>
<dbReference type="InterPro" id="IPR007110">
    <property type="entry name" value="Ig-like_dom"/>
</dbReference>
<dbReference type="SMART" id="SM00409">
    <property type="entry name" value="IG"/>
    <property type="match status" value="3"/>
</dbReference>
<dbReference type="InterPro" id="IPR013098">
    <property type="entry name" value="Ig_I-set"/>
</dbReference>
<dbReference type="InterPro" id="IPR013106">
    <property type="entry name" value="Ig_V-set"/>
</dbReference>
<dbReference type="GO" id="GO:0005886">
    <property type="term" value="C:plasma membrane"/>
    <property type="evidence" value="ECO:0007669"/>
    <property type="project" value="TreeGrafter"/>
</dbReference>
<dbReference type="PANTHER" id="PTHR45080:SF8">
    <property type="entry name" value="IG-LIKE DOMAIN-CONTAINING PROTEIN"/>
    <property type="match status" value="1"/>
</dbReference>
<dbReference type="GO" id="GO:0016491">
    <property type="term" value="F:oxidoreductase activity"/>
    <property type="evidence" value="ECO:0007669"/>
    <property type="project" value="UniProtKB-KW"/>
</dbReference>
<sequence length="887" mass="100820">MLLFLALTLIVSSIRDERMKDEIETRNRLSDKPFPETRPINKECIKNSTQTVSCNVSGNQPRDVQWIKVSKGTAKTIQVSLSDNKYNGGTVEEPSLCIKNFMMDDEGTYVCCAVNDAGIGSSNGTFLTYVLDGSDHQNLEDNFHRLVIFVVQIAGDVIKKYFELNILKAASFEKYLEKNIHSILHLYESHLCCKCSSKCCSCTQACSCKCKCKCILTRDQISLLFDHDMKLLDRGHTKGKDNSKQRCTCPYTVKSSASLSAVDFTLLSVIMLNVHGGYIHIGVDKKCEDIRKVRNYVFHQSDSKSIEQQEFIRKWNILKESTEYFLQFITDEQYTEKINKQINEIRESVRVSTDSFVQRQIFLEFWRDKFAELEERHQEDFSKSFSRFEQINMKEETFLEHTQKLGAEIEALKTVVNEVVIRVFVNDEIKNLLESTEKGKADEGQGTVPVLLRIDVPDYWDENDITKAMKEIHATQKNKEVGVKIKSYSIRNLDIIIEVLRNILNDTNDLHHAVMPLISGFLSYIDTKEKADVDVTMVAPEKLKLEIGPAKKNVIHGQSLTIECNIYGKPFPFTIEWTKQLGKEKAIVPLHEKYRYSGGTVVSPSLTINCFKKDDEGLYVCSATNEAGVGLSNESQLIYIEKPKVKISPDKQSVVRGNDQTLTCFVSGIPQPIVSWMRENNGEETLLILSPEKYTGGNVECPSLTITNFKKKDEGKYVCKAMNEAGEGISNYSSLQCIGNENAEFKDFIDAETCIDTMKTFETMTVKLGVDDAPYEQVFDKLRLELPNGEDREMLNCLKKFFNKNVKHKREDTQVLVVGAGPCGLRIAIETAFMGFKVVLVDKCDAFTRNNVLIFHHVIADHLKSRGVEGFRKLSRGNLYHISKYCI</sequence>
<dbReference type="GO" id="GO:0007156">
    <property type="term" value="P:homophilic cell adhesion via plasma membrane adhesion molecules"/>
    <property type="evidence" value="ECO:0007669"/>
    <property type="project" value="TreeGrafter"/>
</dbReference>
<organism evidence="6 7">
    <name type="scientific">Mytilus galloprovincialis</name>
    <name type="common">Mediterranean mussel</name>
    <dbReference type="NCBI Taxonomy" id="29158"/>
    <lineage>
        <taxon>Eukaryota</taxon>
        <taxon>Metazoa</taxon>
        <taxon>Spiralia</taxon>
        <taxon>Lophotrochozoa</taxon>
        <taxon>Mollusca</taxon>
        <taxon>Bivalvia</taxon>
        <taxon>Autobranchia</taxon>
        <taxon>Pteriomorphia</taxon>
        <taxon>Mytilida</taxon>
        <taxon>Mytiloidea</taxon>
        <taxon>Mytilidae</taxon>
        <taxon>Mytilinae</taxon>
        <taxon>Mytilus</taxon>
    </lineage>
</organism>
<name>A0A8B6HJM7_MYTGA</name>
<dbReference type="PANTHER" id="PTHR45080">
    <property type="entry name" value="CONTACTIN 5"/>
    <property type="match status" value="1"/>
</dbReference>
<dbReference type="Proteomes" id="UP000596742">
    <property type="component" value="Unassembled WGS sequence"/>
</dbReference>
<dbReference type="SUPFAM" id="SSF48726">
    <property type="entry name" value="Immunoglobulin"/>
    <property type="match status" value="3"/>
</dbReference>
<proteinExistence type="predicted"/>
<dbReference type="SMART" id="SM00408">
    <property type="entry name" value="IGc2"/>
    <property type="match status" value="3"/>
</dbReference>
<dbReference type="EC" id="1.14.13.-" evidence="6"/>
<dbReference type="AlphaFoldDB" id="A0A8B6HJM7"/>
<keyword evidence="1 4" id="KW-0732">Signal</keyword>
<keyword evidence="7" id="KW-1185">Reference proteome</keyword>
<feature type="signal peptide" evidence="4">
    <location>
        <begin position="1"/>
        <end position="16"/>
    </location>
</feature>
<feature type="chain" id="PRO_5032687109" evidence="4">
    <location>
        <begin position="17"/>
        <end position="887"/>
    </location>
</feature>
<keyword evidence="3" id="KW-0393">Immunoglobulin domain</keyword>
<evidence type="ECO:0000313" key="6">
    <source>
        <dbReference type="EMBL" id="VDI80368.1"/>
    </source>
</evidence>
<comment type="caution">
    <text evidence="6">The sequence shown here is derived from an EMBL/GenBank/DDBJ whole genome shotgun (WGS) entry which is preliminary data.</text>
</comment>
<accession>A0A8B6HJM7</accession>
<dbReference type="InterPro" id="IPR003598">
    <property type="entry name" value="Ig_sub2"/>
</dbReference>
<dbReference type="Gene3D" id="3.50.50.60">
    <property type="entry name" value="FAD/NAD(P)-binding domain"/>
    <property type="match status" value="1"/>
</dbReference>
<dbReference type="InterPro" id="IPR036188">
    <property type="entry name" value="FAD/NAD-bd_sf"/>
</dbReference>
<keyword evidence="6" id="KW-0560">Oxidoreductase</keyword>
<feature type="domain" description="Ig-like" evidence="5">
    <location>
        <begin position="540"/>
        <end position="638"/>
    </location>
</feature>
<dbReference type="Pfam" id="PF07679">
    <property type="entry name" value="I-set"/>
    <property type="match status" value="2"/>
</dbReference>
<dbReference type="PROSITE" id="PS50835">
    <property type="entry name" value="IG_LIKE"/>
    <property type="match status" value="3"/>
</dbReference>
<dbReference type="EMBL" id="UYJE01010166">
    <property type="protein sequence ID" value="VDI80368.1"/>
    <property type="molecule type" value="Genomic_DNA"/>
</dbReference>
<evidence type="ECO:0000256" key="3">
    <source>
        <dbReference type="ARBA" id="ARBA00023319"/>
    </source>
</evidence>